<evidence type="ECO:0000256" key="2">
    <source>
        <dbReference type="SAM" id="Phobius"/>
    </source>
</evidence>
<protein>
    <submittedName>
        <fullName evidence="3">Uncharacterized protein</fullName>
    </submittedName>
</protein>
<feature type="region of interest" description="Disordered" evidence="1">
    <location>
        <begin position="1"/>
        <end position="64"/>
    </location>
</feature>
<evidence type="ECO:0000256" key="1">
    <source>
        <dbReference type="SAM" id="MobiDB-lite"/>
    </source>
</evidence>
<keyword evidence="2" id="KW-1133">Transmembrane helix</keyword>
<gene>
    <name evidence="3" type="ORF">TrCOL_g6415</name>
</gene>
<dbReference type="OrthoDB" id="10429580at2759"/>
<keyword evidence="2" id="KW-0812">Transmembrane</keyword>
<keyword evidence="2" id="KW-0472">Membrane</keyword>
<dbReference type="EMBL" id="BRYA01000355">
    <property type="protein sequence ID" value="GMI47704.1"/>
    <property type="molecule type" value="Genomic_DNA"/>
</dbReference>
<sequence>MKFKPRDIARPSAKPISKPKDDDNSLFPPLMSTPVKNRGPPASSVTPKTPLSPSPVKEEVEPKKTQDLKVTKKVKKTEEKPVPFPFIYKLFFLVAFLVFAAPRICRVGVLQLKLVEVGEEGRIYIGTDGPYKMISCRKNASFKLMDEVAKNACRRGARVVASRARDVGGQLAGSFKTMC</sequence>
<dbReference type="Proteomes" id="UP001165065">
    <property type="component" value="Unassembled WGS sequence"/>
</dbReference>
<reference evidence="4" key="1">
    <citation type="journal article" date="2023" name="Commun. Biol.">
        <title>Genome analysis of Parmales, the sister group of diatoms, reveals the evolutionary specialization of diatoms from phago-mixotrophs to photoautotrophs.</title>
        <authorList>
            <person name="Ban H."/>
            <person name="Sato S."/>
            <person name="Yoshikawa S."/>
            <person name="Yamada K."/>
            <person name="Nakamura Y."/>
            <person name="Ichinomiya M."/>
            <person name="Sato N."/>
            <person name="Blanc-Mathieu R."/>
            <person name="Endo H."/>
            <person name="Kuwata A."/>
            <person name="Ogata H."/>
        </authorList>
    </citation>
    <scope>NUCLEOTIDE SEQUENCE [LARGE SCALE GENOMIC DNA]</scope>
</reference>
<feature type="transmembrane region" description="Helical" evidence="2">
    <location>
        <begin position="82"/>
        <end position="101"/>
    </location>
</feature>
<keyword evidence="4" id="KW-1185">Reference proteome</keyword>
<proteinExistence type="predicted"/>
<accession>A0A9W7GMN4</accession>
<organism evidence="3 4">
    <name type="scientific">Triparma columacea</name>
    <dbReference type="NCBI Taxonomy" id="722753"/>
    <lineage>
        <taxon>Eukaryota</taxon>
        <taxon>Sar</taxon>
        <taxon>Stramenopiles</taxon>
        <taxon>Ochrophyta</taxon>
        <taxon>Bolidophyceae</taxon>
        <taxon>Parmales</taxon>
        <taxon>Triparmaceae</taxon>
        <taxon>Triparma</taxon>
    </lineage>
</organism>
<name>A0A9W7GMN4_9STRA</name>
<dbReference type="AlphaFoldDB" id="A0A9W7GMN4"/>
<evidence type="ECO:0000313" key="3">
    <source>
        <dbReference type="EMBL" id="GMI47704.1"/>
    </source>
</evidence>
<evidence type="ECO:0000313" key="4">
    <source>
        <dbReference type="Proteomes" id="UP001165065"/>
    </source>
</evidence>
<comment type="caution">
    <text evidence="3">The sequence shown here is derived from an EMBL/GenBank/DDBJ whole genome shotgun (WGS) entry which is preliminary data.</text>
</comment>